<proteinExistence type="predicted"/>
<dbReference type="AlphaFoldDB" id="A0A1I4UXA4"/>
<keyword evidence="1" id="KW-0175">Coiled coil</keyword>
<name>A0A1I4UXA4_9NEIS</name>
<feature type="signal peptide" evidence="3">
    <location>
        <begin position="1"/>
        <end position="29"/>
    </location>
</feature>
<evidence type="ECO:0000256" key="2">
    <source>
        <dbReference type="SAM" id="MobiDB-lite"/>
    </source>
</evidence>
<dbReference type="RefSeq" id="WP_091189410.1">
    <property type="nucleotide sequence ID" value="NZ_FOVE01000001.1"/>
</dbReference>
<protein>
    <submittedName>
        <fullName evidence="4">Uncharacterized protein</fullName>
    </submittedName>
</protein>
<dbReference type="EMBL" id="FOVE01000001">
    <property type="protein sequence ID" value="SFM93639.1"/>
    <property type="molecule type" value="Genomic_DNA"/>
</dbReference>
<evidence type="ECO:0000256" key="1">
    <source>
        <dbReference type="SAM" id="Coils"/>
    </source>
</evidence>
<dbReference type="Proteomes" id="UP000242869">
    <property type="component" value="Unassembled WGS sequence"/>
</dbReference>
<sequence>MKQNTPPSFLAGLLIAASLFMGIPLQSSAAGAAKSPSLARLDADASRLDSDMMALHTRLQDIHKTLWLTKTLLAVPGNLASDLKKLEAELKLLDGMLDTAQAIPQTREDAKKAKQEVDAALKEVSAARAKAEEVEQRVEPFRARLDTADNRIQKVDTNAERFRVAVVHPMPTYTGVAQTCVNYAEQSRMQCMQRTADNKADTLDRGVVQLDEIVRLALTDVPDLVSLKKLEADFEALDSIRNKVEALLKKTHAMLDALKELDGLMGHHFHVSFPYPDPTWKNPARISHYEIKVSMRTILNGSKAIEDEIERTLSKSLWKAAKLFGVGKLVDSLKHQAESELNAIKNKLHLNQSLRIPELARIDGFFGNITADIARFSADFGMNLPDISLDAPSFNYRGQRIDLNAIRNLMNELAPHGISGPAASLCAGVSYGCTASAAPSSRPSAATPVHAPTVTPHTTTNHGTTPSPQPVHTSPKHTEWPFKR</sequence>
<organism evidence="4 5">
    <name type="scientific">Formivibrio citricus</name>
    <dbReference type="NCBI Taxonomy" id="83765"/>
    <lineage>
        <taxon>Bacteria</taxon>
        <taxon>Pseudomonadati</taxon>
        <taxon>Pseudomonadota</taxon>
        <taxon>Betaproteobacteria</taxon>
        <taxon>Neisseriales</taxon>
        <taxon>Chitinibacteraceae</taxon>
        <taxon>Formivibrio</taxon>
    </lineage>
</organism>
<evidence type="ECO:0000313" key="4">
    <source>
        <dbReference type="EMBL" id="SFM93639.1"/>
    </source>
</evidence>
<feature type="compositionally biased region" description="Low complexity" evidence="2">
    <location>
        <begin position="437"/>
        <end position="466"/>
    </location>
</feature>
<feature type="chain" id="PRO_5017340790" evidence="3">
    <location>
        <begin position="30"/>
        <end position="484"/>
    </location>
</feature>
<keyword evidence="3" id="KW-0732">Signal</keyword>
<feature type="coiled-coil region" evidence="1">
    <location>
        <begin position="83"/>
        <end position="137"/>
    </location>
</feature>
<evidence type="ECO:0000313" key="5">
    <source>
        <dbReference type="Proteomes" id="UP000242869"/>
    </source>
</evidence>
<accession>A0A1I4UXA4</accession>
<reference evidence="5" key="1">
    <citation type="submission" date="2016-10" db="EMBL/GenBank/DDBJ databases">
        <authorList>
            <person name="Varghese N."/>
            <person name="Submissions S."/>
        </authorList>
    </citation>
    <scope>NUCLEOTIDE SEQUENCE [LARGE SCALE GENOMIC DNA]</scope>
    <source>
        <strain evidence="5">DSM 6150</strain>
    </source>
</reference>
<gene>
    <name evidence="4" type="ORF">SAMN05660284_00023</name>
</gene>
<keyword evidence="5" id="KW-1185">Reference proteome</keyword>
<feature type="region of interest" description="Disordered" evidence="2">
    <location>
        <begin position="437"/>
        <end position="484"/>
    </location>
</feature>
<evidence type="ECO:0000256" key="3">
    <source>
        <dbReference type="SAM" id="SignalP"/>
    </source>
</evidence>